<dbReference type="InterPro" id="IPR001471">
    <property type="entry name" value="AP2/ERF_dom"/>
</dbReference>
<evidence type="ECO:0000256" key="1">
    <source>
        <dbReference type="ARBA" id="ARBA00023015"/>
    </source>
</evidence>
<keyword evidence="5" id="KW-0255">Endonuclease</keyword>
<evidence type="ECO:0000259" key="4">
    <source>
        <dbReference type="PROSITE" id="PS51032"/>
    </source>
</evidence>
<evidence type="ECO:0000256" key="3">
    <source>
        <dbReference type="ARBA" id="ARBA00023163"/>
    </source>
</evidence>
<dbReference type="SUPFAM" id="SSF54171">
    <property type="entry name" value="DNA-binding domain"/>
    <property type="match status" value="1"/>
</dbReference>
<dbReference type="GO" id="GO:0004519">
    <property type="term" value="F:endonuclease activity"/>
    <property type="evidence" value="ECO:0007669"/>
    <property type="project" value="UniProtKB-KW"/>
</dbReference>
<dbReference type="EMBL" id="WMIM01000003">
    <property type="protein sequence ID" value="MTF89669.1"/>
    <property type="molecule type" value="Genomic_DNA"/>
</dbReference>
<evidence type="ECO:0000256" key="2">
    <source>
        <dbReference type="ARBA" id="ARBA00023125"/>
    </source>
</evidence>
<dbReference type="AlphaFoldDB" id="A0A6G2BN50"/>
<keyword evidence="5" id="KW-0378">Hydrolase</keyword>
<keyword evidence="1" id="KW-0805">Transcription regulation</keyword>
<dbReference type="Pfam" id="PF13392">
    <property type="entry name" value="HNH_3"/>
    <property type="match status" value="1"/>
</dbReference>
<dbReference type="InterPro" id="IPR016177">
    <property type="entry name" value="DNA-bd_dom_sf"/>
</dbReference>
<dbReference type="GO" id="GO:0003677">
    <property type="term" value="F:DNA binding"/>
    <property type="evidence" value="ECO:0007669"/>
    <property type="project" value="UniProtKB-KW"/>
</dbReference>
<organism evidence="5">
    <name type="scientific">Klebsiella pneumoniae</name>
    <dbReference type="NCBI Taxonomy" id="573"/>
    <lineage>
        <taxon>Bacteria</taxon>
        <taxon>Pseudomonadati</taxon>
        <taxon>Pseudomonadota</taxon>
        <taxon>Gammaproteobacteria</taxon>
        <taxon>Enterobacterales</taxon>
        <taxon>Enterobacteriaceae</taxon>
        <taxon>Klebsiella/Raoultella group</taxon>
        <taxon>Klebsiella</taxon>
        <taxon>Klebsiella pneumoniae complex</taxon>
    </lineage>
</organism>
<protein>
    <submittedName>
        <fullName evidence="5">HNH endonuclease</fullName>
    </submittedName>
</protein>
<dbReference type="GO" id="GO:0003700">
    <property type="term" value="F:DNA-binding transcription factor activity"/>
    <property type="evidence" value="ECO:0007669"/>
    <property type="project" value="InterPro"/>
</dbReference>
<dbReference type="SUPFAM" id="SSF54060">
    <property type="entry name" value="His-Me finger endonucleases"/>
    <property type="match status" value="1"/>
</dbReference>
<dbReference type="PROSITE" id="PS51032">
    <property type="entry name" value="AP2_ERF"/>
    <property type="match status" value="1"/>
</dbReference>
<proteinExistence type="predicted"/>
<keyword evidence="2" id="KW-0238">DNA-binding</keyword>
<sequence>MSELMERLVMSQENKALAAAYLKECVNYNPETGLFTWLNRPLEHFKSLRACNAWNSRYSGLVAGSIRKDGYCALKIDGNGYKAHRIAWLIAHNEWPDDMDIDHINGIRNDNRLSNLRLANRNENCANVKVRVNCSSGFFGVHWFKSRGEWVAQIRTGKVKRHLGYFHGIGDAVRAYNAECEKLHGEYGKRKIEHNLNKLRELGL</sequence>
<comment type="caution">
    <text evidence="5">The sequence shown here is derived from an EMBL/GenBank/DDBJ whole genome shotgun (WGS) entry which is preliminary data.</text>
</comment>
<dbReference type="InterPro" id="IPR044925">
    <property type="entry name" value="His-Me_finger_sf"/>
</dbReference>
<name>A0A6G2BN50_KLEPN</name>
<dbReference type="Gene3D" id="3.90.75.20">
    <property type="match status" value="1"/>
</dbReference>
<keyword evidence="5" id="KW-0540">Nuclease</keyword>
<evidence type="ECO:0000313" key="5">
    <source>
        <dbReference type="EMBL" id="MTF89669.1"/>
    </source>
</evidence>
<gene>
    <name evidence="5" type="ORF">GJD85_05480</name>
</gene>
<dbReference type="InterPro" id="IPR003615">
    <property type="entry name" value="HNH_nuc"/>
</dbReference>
<reference evidence="5" key="1">
    <citation type="journal article" date="2019" name="PLoS ONE">
        <title>Whole genome sequencing snapshot of multi-drug resistant Klebsiella pneumoniae strains from hospitals and receiving wastewater treatment plants in Southern Romania.</title>
        <authorList>
            <person name="Paraschiv S."/>
            <person name="Surleac M."/>
            <person name="Czobor Barbu I."/>
            <person name="Popa L.I."/>
            <person name="Gheorghe I."/>
            <person name="Otelea D."/>
            <person name="Chifiriuc M.C."/>
        </authorList>
    </citation>
    <scope>NUCLEOTIDE SEQUENCE</scope>
    <source>
        <strain evidence="5">RADAR41</strain>
    </source>
</reference>
<keyword evidence="3" id="KW-0804">Transcription</keyword>
<accession>A0A6G2BN50</accession>
<feature type="domain" description="AP2/ERF" evidence="4">
    <location>
        <begin position="137"/>
        <end position="197"/>
    </location>
</feature>